<feature type="transmembrane region" description="Helical" evidence="7">
    <location>
        <begin position="176"/>
        <end position="195"/>
    </location>
</feature>
<evidence type="ECO:0000256" key="2">
    <source>
        <dbReference type="ARBA" id="ARBA00022448"/>
    </source>
</evidence>
<keyword evidence="5 7" id="KW-1133">Transmembrane helix</keyword>
<dbReference type="Gene3D" id="1.10.3720.10">
    <property type="entry name" value="MetI-like"/>
    <property type="match status" value="1"/>
</dbReference>
<dbReference type="AlphaFoldDB" id="A0A917ZX96"/>
<feature type="transmembrane region" description="Helical" evidence="7">
    <location>
        <begin position="132"/>
        <end position="156"/>
    </location>
</feature>
<dbReference type="PROSITE" id="PS50928">
    <property type="entry name" value="ABC_TM1"/>
    <property type="match status" value="1"/>
</dbReference>
<feature type="transmembrane region" description="Helical" evidence="7">
    <location>
        <begin position="279"/>
        <end position="305"/>
    </location>
</feature>
<proteinExistence type="inferred from homology"/>
<dbReference type="SUPFAM" id="SSF161098">
    <property type="entry name" value="MetI-like"/>
    <property type="match status" value="1"/>
</dbReference>
<accession>A0A917ZX96</accession>
<organism evidence="9 10">
    <name type="scientific">Wenjunlia tyrosinilytica</name>
    <dbReference type="NCBI Taxonomy" id="1544741"/>
    <lineage>
        <taxon>Bacteria</taxon>
        <taxon>Bacillati</taxon>
        <taxon>Actinomycetota</taxon>
        <taxon>Actinomycetes</taxon>
        <taxon>Kitasatosporales</taxon>
        <taxon>Streptomycetaceae</taxon>
        <taxon>Wenjunlia</taxon>
    </lineage>
</organism>
<feature type="transmembrane region" description="Helical" evidence="7">
    <location>
        <begin position="235"/>
        <end position="259"/>
    </location>
</feature>
<reference evidence="9" key="1">
    <citation type="journal article" date="2014" name="Int. J. Syst. Evol. Microbiol.">
        <title>Complete genome sequence of Corynebacterium casei LMG S-19264T (=DSM 44701T), isolated from a smear-ripened cheese.</title>
        <authorList>
            <consortium name="US DOE Joint Genome Institute (JGI-PGF)"/>
            <person name="Walter F."/>
            <person name="Albersmeier A."/>
            <person name="Kalinowski J."/>
            <person name="Ruckert C."/>
        </authorList>
    </citation>
    <scope>NUCLEOTIDE SEQUENCE</scope>
    <source>
        <strain evidence="9">CGMCC 4.7201</strain>
    </source>
</reference>
<comment type="subcellular location">
    <subcellularLocation>
        <location evidence="1 7">Cell membrane</location>
        <topology evidence="1 7">Multi-pass membrane protein</topology>
    </subcellularLocation>
</comment>
<comment type="similarity">
    <text evidence="7">Belongs to the binding-protein-dependent transport system permease family.</text>
</comment>
<dbReference type="InterPro" id="IPR000515">
    <property type="entry name" value="MetI-like"/>
</dbReference>
<dbReference type="InterPro" id="IPR035906">
    <property type="entry name" value="MetI-like_sf"/>
</dbReference>
<evidence type="ECO:0000256" key="7">
    <source>
        <dbReference type="RuleBase" id="RU363032"/>
    </source>
</evidence>
<evidence type="ECO:0000256" key="1">
    <source>
        <dbReference type="ARBA" id="ARBA00004651"/>
    </source>
</evidence>
<name>A0A917ZX96_9ACTN</name>
<evidence type="ECO:0000256" key="5">
    <source>
        <dbReference type="ARBA" id="ARBA00022989"/>
    </source>
</evidence>
<protein>
    <submittedName>
        <fullName evidence="9">ABC transporter permease</fullName>
    </submittedName>
</protein>
<feature type="transmembrane region" description="Helical" evidence="7">
    <location>
        <begin position="9"/>
        <end position="30"/>
    </location>
</feature>
<dbReference type="GO" id="GO:0005886">
    <property type="term" value="C:plasma membrane"/>
    <property type="evidence" value="ECO:0007669"/>
    <property type="project" value="UniProtKB-SubCell"/>
</dbReference>
<comment type="caution">
    <text evidence="9">The sequence shown here is derived from an EMBL/GenBank/DDBJ whole genome shotgun (WGS) entry which is preliminary data.</text>
</comment>
<keyword evidence="2 7" id="KW-0813">Transport</keyword>
<evidence type="ECO:0000259" key="8">
    <source>
        <dbReference type="PROSITE" id="PS50928"/>
    </source>
</evidence>
<feature type="domain" description="ABC transmembrane type-1" evidence="8">
    <location>
        <begin position="96"/>
        <end position="298"/>
    </location>
</feature>
<dbReference type="Pfam" id="PF19300">
    <property type="entry name" value="BPD_transp_1_N"/>
    <property type="match status" value="1"/>
</dbReference>
<dbReference type="Proteomes" id="UP000641932">
    <property type="component" value="Unassembled WGS sequence"/>
</dbReference>
<evidence type="ECO:0000256" key="6">
    <source>
        <dbReference type="ARBA" id="ARBA00023136"/>
    </source>
</evidence>
<evidence type="ECO:0000313" key="10">
    <source>
        <dbReference type="Proteomes" id="UP000641932"/>
    </source>
</evidence>
<dbReference type="CDD" id="cd06261">
    <property type="entry name" value="TM_PBP2"/>
    <property type="match status" value="1"/>
</dbReference>
<keyword evidence="6 7" id="KW-0472">Membrane</keyword>
<dbReference type="GO" id="GO:0071916">
    <property type="term" value="F:dipeptide transmembrane transporter activity"/>
    <property type="evidence" value="ECO:0007669"/>
    <property type="project" value="TreeGrafter"/>
</dbReference>
<keyword evidence="4 7" id="KW-0812">Transmembrane</keyword>
<dbReference type="InterPro" id="IPR045621">
    <property type="entry name" value="BPD_transp_1_N"/>
</dbReference>
<reference evidence="9" key="2">
    <citation type="submission" date="2020-09" db="EMBL/GenBank/DDBJ databases">
        <authorList>
            <person name="Sun Q."/>
            <person name="Zhou Y."/>
        </authorList>
    </citation>
    <scope>NUCLEOTIDE SEQUENCE</scope>
    <source>
        <strain evidence="9">CGMCC 4.7201</strain>
    </source>
</reference>
<gene>
    <name evidence="9" type="ORF">GCM10012280_58540</name>
</gene>
<evidence type="ECO:0000256" key="4">
    <source>
        <dbReference type="ARBA" id="ARBA00022692"/>
    </source>
</evidence>
<feature type="transmembrane region" description="Helical" evidence="7">
    <location>
        <begin position="98"/>
        <end position="120"/>
    </location>
</feature>
<sequence>MAIYLLKRILASLLVVLVVSFLIFLCLYFTPGSPEQAILGPTAATPQTLAAVRKTYGLDDPLLVQYWNFLRGIPTLNLGRSYQSGQSVLEGIGSGAAVTLPLAVGGFFVATTLGICGGVAAAKRRGHLSDRLMGAAAIVAASTPAYATGVLLLVVFGVDLRWFPVSGNGSDVPSRISHLVLPVITLGLVGAATVMRRTRITVAAALERDDVAFARARGLPRREVLFRYVLRHAAVLILTSAGVVLIYMVAATAVVESVFGLSGTGTYLVSAINSKDIPAVQGVAVVITFLVVAINLVTDILYALIDPRIQRGASAR</sequence>
<dbReference type="EMBL" id="BMMS01000032">
    <property type="protein sequence ID" value="GGO97226.1"/>
    <property type="molecule type" value="Genomic_DNA"/>
</dbReference>
<evidence type="ECO:0000313" key="9">
    <source>
        <dbReference type="EMBL" id="GGO97226.1"/>
    </source>
</evidence>
<keyword evidence="10" id="KW-1185">Reference proteome</keyword>
<dbReference type="PANTHER" id="PTHR43163:SF6">
    <property type="entry name" value="DIPEPTIDE TRANSPORT SYSTEM PERMEASE PROTEIN DPPB-RELATED"/>
    <property type="match status" value="1"/>
</dbReference>
<dbReference type="PANTHER" id="PTHR43163">
    <property type="entry name" value="DIPEPTIDE TRANSPORT SYSTEM PERMEASE PROTEIN DPPB-RELATED"/>
    <property type="match status" value="1"/>
</dbReference>
<dbReference type="Pfam" id="PF00528">
    <property type="entry name" value="BPD_transp_1"/>
    <property type="match status" value="1"/>
</dbReference>
<dbReference type="RefSeq" id="WP_189134833.1">
    <property type="nucleotide sequence ID" value="NZ_BMMS01000032.1"/>
</dbReference>
<keyword evidence="3" id="KW-1003">Cell membrane</keyword>
<evidence type="ECO:0000256" key="3">
    <source>
        <dbReference type="ARBA" id="ARBA00022475"/>
    </source>
</evidence>